<gene>
    <name evidence="2" type="ORF">FHS87_004560</name>
</gene>
<dbReference type="Proteomes" id="UP000580654">
    <property type="component" value="Unassembled WGS sequence"/>
</dbReference>
<proteinExistence type="predicted"/>
<evidence type="ECO:0000256" key="1">
    <source>
        <dbReference type="SAM" id="MobiDB-lite"/>
    </source>
</evidence>
<comment type="caution">
    <text evidence="2">The sequence shown here is derived from an EMBL/GenBank/DDBJ whole genome shotgun (WGS) entry which is preliminary data.</text>
</comment>
<feature type="region of interest" description="Disordered" evidence="1">
    <location>
        <begin position="73"/>
        <end position="131"/>
    </location>
</feature>
<evidence type="ECO:0000313" key="2">
    <source>
        <dbReference type="EMBL" id="MBB5696489.1"/>
    </source>
</evidence>
<feature type="compositionally biased region" description="Polar residues" evidence="1">
    <location>
        <begin position="73"/>
        <end position="82"/>
    </location>
</feature>
<organism evidence="2 3">
    <name type="scientific">Muricoccus pecuniae</name>
    <dbReference type="NCBI Taxonomy" id="693023"/>
    <lineage>
        <taxon>Bacteria</taxon>
        <taxon>Pseudomonadati</taxon>
        <taxon>Pseudomonadota</taxon>
        <taxon>Alphaproteobacteria</taxon>
        <taxon>Acetobacterales</taxon>
        <taxon>Roseomonadaceae</taxon>
        <taxon>Muricoccus</taxon>
    </lineage>
</organism>
<dbReference type="RefSeq" id="WP_184521884.1">
    <property type="nucleotide sequence ID" value="NZ_JACIJD010000046.1"/>
</dbReference>
<sequence length="131" mass="13653">MPRIAREEHARIRERIEVGGEKVAAVAASYGCTPANIYAILSKLRQAGEVPAAPLPLILEEGQTAITAPDQQVSLQGATPSAPQAKAAVPLVEPSPPQAATSHERPALPAPARPTGDSDDVGRLFRGEVGH</sequence>
<protein>
    <submittedName>
        <fullName evidence="2">Transposase-like protein</fullName>
    </submittedName>
</protein>
<dbReference type="AlphaFoldDB" id="A0A840YCS6"/>
<feature type="compositionally biased region" description="Basic and acidic residues" evidence="1">
    <location>
        <begin position="120"/>
        <end position="131"/>
    </location>
</feature>
<reference evidence="2 3" key="1">
    <citation type="submission" date="2020-08" db="EMBL/GenBank/DDBJ databases">
        <title>Genomic Encyclopedia of Type Strains, Phase IV (KMG-IV): sequencing the most valuable type-strain genomes for metagenomic binning, comparative biology and taxonomic classification.</title>
        <authorList>
            <person name="Goeker M."/>
        </authorList>
    </citation>
    <scope>NUCLEOTIDE SEQUENCE [LARGE SCALE GENOMIC DNA]</scope>
    <source>
        <strain evidence="2 3">DSM 25622</strain>
    </source>
</reference>
<accession>A0A840YCS6</accession>
<name>A0A840YCS6_9PROT</name>
<evidence type="ECO:0000313" key="3">
    <source>
        <dbReference type="Proteomes" id="UP000580654"/>
    </source>
</evidence>
<keyword evidence="3" id="KW-1185">Reference proteome</keyword>
<dbReference type="EMBL" id="JACIJD010000046">
    <property type="protein sequence ID" value="MBB5696489.1"/>
    <property type="molecule type" value="Genomic_DNA"/>
</dbReference>